<dbReference type="SUPFAM" id="SSF54909">
    <property type="entry name" value="Dimeric alpha+beta barrel"/>
    <property type="match status" value="1"/>
</dbReference>
<evidence type="ECO:0000259" key="2">
    <source>
        <dbReference type="Pfam" id="PF07110"/>
    </source>
</evidence>
<dbReference type="Gene3D" id="3.30.70.100">
    <property type="match status" value="1"/>
</dbReference>
<evidence type="ECO:0000313" key="3">
    <source>
        <dbReference type="EMBL" id="KAL0069488.1"/>
    </source>
</evidence>
<protein>
    <recommendedName>
        <fullName evidence="2">EthD domain-containing protein</fullName>
    </recommendedName>
</protein>
<gene>
    <name evidence="3" type="ORF">AAF712_003523</name>
</gene>
<dbReference type="InterPro" id="IPR011008">
    <property type="entry name" value="Dimeric_a/b-barrel"/>
</dbReference>
<sequence length="285" mass="32104">MNSLRTDRVRTVVFLKKREDVTIEEFGRYWLDRHSKVLLDFAKGKAGIIKYEQLHVNQAEKARLKKMGVPVLDYDGAVLFDSESFDAMDTAFSTDDYAQKVIPDELKFIDREKCVVFRLNIASIVDNDEDLIVAAQMGSASSAYLQPPTKLRKDRSRVIFAFNAKPGADMSKAWLQDHAEVVKSTPLGLSMIKYEQLHLAKPITSLVRSNSSATTLKLPGWDGLALIDVPTFDAFQDPKTRRMLAEDEARWQVSGSMHMFPVDVATIIDTDVVPAFLAKEMLSKL</sequence>
<dbReference type="Pfam" id="PF07110">
    <property type="entry name" value="EthD"/>
    <property type="match status" value="1"/>
</dbReference>
<feature type="domain" description="EthD" evidence="2">
    <location>
        <begin position="19"/>
        <end position="111"/>
    </location>
</feature>
<comment type="caution">
    <text evidence="3">The sequence shown here is derived from an EMBL/GenBank/DDBJ whole genome shotgun (WGS) entry which is preliminary data.</text>
</comment>
<accession>A0ABR3A7B2</accession>
<organism evidence="3 4">
    <name type="scientific">Marasmius tenuissimus</name>
    <dbReference type="NCBI Taxonomy" id="585030"/>
    <lineage>
        <taxon>Eukaryota</taxon>
        <taxon>Fungi</taxon>
        <taxon>Dikarya</taxon>
        <taxon>Basidiomycota</taxon>
        <taxon>Agaricomycotina</taxon>
        <taxon>Agaricomycetes</taxon>
        <taxon>Agaricomycetidae</taxon>
        <taxon>Agaricales</taxon>
        <taxon>Marasmiineae</taxon>
        <taxon>Marasmiaceae</taxon>
        <taxon>Marasmius</taxon>
    </lineage>
</organism>
<comment type="similarity">
    <text evidence="1">Belongs to the tpcK family.</text>
</comment>
<reference evidence="3 4" key="1">
    <citation type="submission" date="2024-05" db="EMBL/GenBank/DDBJ databases">
        <title>A draft genome resource for the thread blight pathogen Marasmius tenuissimus strain MS-2.</title>
        <authorList>
            <person name="Yulfo-Soto G.E."/>
            <person name="Baruah I.K."/>
            <person name="Amoako-Attah I."/>
            <person name="Bukari Y."/>
            <person name="Meinhardt L.W."/>
            <person name="Bailey B.A."/>
            <person name="Cohen S.P."/>
        </authorList>
    </citation>
    <scope>NUCLEOTIDE SEQUENCE [LARGE SCALE GENOMIC DNA]</scope>
    <source>
        <strain evidence="3 4">MS-2</strain>
    </source>
</reference>
<evidence type="ECO:0000313" key="4">
    <source>
        <dbReference type="Proteomes" id="UP001437256"/>
    </source>
</evidence>
<name>A0ABR3A7B2_9AGAR</name>
<dbReference type="InterPro" id="IPR009799">
    <property type="entry name" value="EthD_dom"/>
</dbReference>
<evidence type="ECO:0000256" key="1">
    <source>
        <dbReference type="ARBA" id="ARBA00005986"/>
    </source>
</evidence>
<keyword evidence="4" id="KW-1185">Reference proteome</keyword>
<proteinExistence type="inferred from homology"/>
<dbReference type="Proteomes" id="UP001437256">
    <property type="component" value="Unassembled WGS sequence"/>
</dbReference>
<dbReference type="EMBL" id="JBBXMP010000012">
    <property type="protein sequence ID" value="KAL0069488.1"/>
    <property type="molecule type" value="Genomic_DNA"/>
</dbReference>